<proteinExistence type="predicted"/>
<name>A0A086SX32_HAPC1</name>
<reference evidence="2" key="1">
    <citation type="journal article" date="2014" name="Genome Announc.">
        <title>Genome sequence and annotation of Acremonium chrysogenum, producer of the beta-lactam antibiotic cephalosporin C.</title>
        <authorList>
            <person name="Terfehr D."/>
            <person name="Dahlmann T.A."/>
            <person name="Specht T."/>
            <person name="Zadra I."/>
            <person name="Kuernsteiner H."/>
            <person name="Kueck U."/>
        </authorList>
    </citation>
    <scope>NUCLEOTIDE SEQUENCE [LARGE SCALE GENOMIC DNA]</scope>
    <source>
        <strain evidence="2">ATCC 11550 / CBS 779.69 / DSM 880 / IAM 14645 / JCM 23072 / IMI 49137</strain>
    </source>
</reference>
<evidence type="ECO:0008006" key="3">
    <source>
        <dbReference type="Google" id="ProtNLM"/>
    </source>
</evidence>
<sequence>MTVTEFALIKLQADYDELELYELAMQLLEVQDAWVRSHLPHLLSDDTKRNLSNLYVTKSDPPHLLITAQWDSPKAHQKWIESEENKTGLARLQRFFAPGDDPLVLFHMTPAGRGKRHPPSFVGHPCFNVTRLFVPVEEKEAAQAKYRKLEDTLRDLKVEEKIWAGWRIEKSRDDEEELVIFTSHTTCPLQEAVAKMGQSLRKESYSFHHIG</sequence>
<dbReference type="EMBL" id="JPKY01000119">
    <property type="protein sequence ID" value="KFH41664.1"/>
    <property type="molecule type" value="Genomic_DNA"/>
</dbReference>
<evidence type="ECO:0000313" key="1">
    <source>
        <dbReference type="EMBL" id="KFH41664.1"/>
    </source>
</evidence>
<dbReference type="PANTHER" id="PTHR42052">
    <property type="entry name" value="ABM DOMAIN-CONTAINING PROTEIN"/>
    <property type="match status" value="1"/>
</dbReference>
<protein>
    <recommendedName>
        <fullName evidence="3">ABM domain-containing protein</fullName>
    </recommendedName>
</protein>
<gene>
    <name evidence="1" type="ORF">ACRE_076070</name>
</gene>
<dbReference type="InterPro" id="IPR011008">
    <property type="entry name" value="Dimeric_a/b-barrel"/>
</dbReference>
<dbReference type="AlphaFoldDB" id="A0A086SX32"/>
<dbReference type="Proteomes" id="UP000029964">
    <property type="component" value="Unassembled WGS sequence"/>
</dbReference>
<comment type="caution">
    <text evidence="1">The sequence shown here is derived from an EMBL/GenBank/DDBJ whole genome shotgun (WGS) entry which is preliminary data.</text>
</comment>
<keyword evidence="2" id="KW-1185">Reference proteome</keyword>
<dbReference type="PANTHER" id="PTHR42052:SF1">
    <property type="entry name" value="ABM DOMAIN-CONTAINING PROTEIN"/>
    <property type="match status" value="1"/>
</dbReference>
<dbReference type="OrthoDB" id="3542212at2759"/>
<organism evidence="1 2">
    <name type="scientific">Hapsidospora chrysogenum (strain ATCC 11550 / CBS 779.69 / DSM 880 / IAM 14645 / JCM 23072 / IMI 49137)</name>
    <name type="common">Acremonium chrysogenum</name>
    <dbReference type="NCBI Taxonomy" id="857340"/>
    <lineage>
        <taxon>Eukaryota</taxon>
        <taxon>Fungi</taxon>
        <taxon>Dikarya</taxon>
        <taxon>Ascomycota</taxon>
        <taxon>Pezizomycotina</taxon>
        <taxon>Sordariomycetes</taxon>
        <taxon>Hypocreomycetidae</taxon>
        <taxon>Hypocreales</taxon>
        <taxon>Bionectriaceae</taxon>
        <taxon>Hapsidospora</taxon>
    </lineage>
</organism>
<accession>A0A086SX32</accession>
<dbReference type="HOGENOM" id="CLU_062848_0_0_1"/>
<dbReference type="SUPFAM" id="SSF54909">
    <property type="entry name" value="Dimeric alpha+beta barrel"/>
    <property type="match status" value="1"/>
</dbReference>
<evidence type="ECO:0000313" key="2">
    <source>
        <dbReference type="Proteomes" id="UP000029964"/>
    </source>
</evidence>